<gene>
    <name evidence="1" type="ORF">TA5114_02737</name>
</gene>
<dbReference type="STRING" id="1715691.TA5113_01569"/>
<evidence type="ECO:0000313" key="2">
    <source>
        <dbReference type="Proteomes" id="UP000051184"/>
    </source>
</evidence>
<organism evidence="1 2">
    <name type="scientific">Cognatishimia activa</name>
    <dbReference type="NCBI Taxonomy" id="1715691"/>
    <lineage>
        <taxon>Bacteria</taxon>
        <taxon>Pseudomonadati</taxon>
        <taxon>Pseudomonadota</taxon>
        <taxon>Alphaproteobacteria</taxon>
        <taxon>Rhodobacterales</taxon>
        <taxon>Paracoccaceae</taxon>
        <taxon>Cognatishimia</taxon>
    </lineage>
</organism>
<dbReference type="OrthoDB" id="7873197at2"/>
<accession>A0A0P1J157</accession>
<proteinExistence type="predicted"/>
<sequence length="113" mass="12710">MQQSKTPENGSSVEEEFDAVRQTLAHLTQSLRGLEDEVMAGDAASVREASKLLSDIRTWSRLAIEMEARFEERRKQQAGIVDGYALDLIEARRTIGCRLARLRRCCREGQVSG</sequence>
<dbReference type="AlphaFoldDB" id="A0A0P1J157"/>
<evidence type="ECO:0000313" key="1">
    <source>
        <dbReference type="EMBL" id="CUK26918.1"/>
    </source>
</evidence>
<protein>
    <submittedName>
        <fullName evidence="1">Uncharacterized protein</fullName>
    </submittedName>
</protein>
<keyword evidence="2" id="KW-1185">Reference proteome</keyword>
<reference evidence="2" key="1">
    <citation type="submission" date="2015-09" db="EMBL/GenBank/DDBJ databases">
        <authorList>
            <person name="Rodrigo-Torres Lidia"/>
            <person name="Arahal R.David."/>
        </authorList>
    </citation>
    <scope>NUCLEOTIDE SEQUENCE [LARGE SCALE GENOMIC DNA]</scope>
    <source>
        <strain evidence="2">CECT 5114</strain>
    </source>
</reference>
<dbReference type="EMBL" id="CYUE01000020">
    <property type="protein sequence ID" value="CUK26918.1"/>
    <property type="molecule type" value="Genomic_DNA"/>
</dbReference>
<dbReference type="RefSeq" id="WP_058315741.1">
    <property type="nucleotide sequence ID" value="NZ_CYUE01000020.1"/>
</dbReference>
<name>A0A0P1J157_9RHOB</name>
<dbReference type="Proteomes" id="UP000051184">
    <property type="component" value="Unassembled WGS sequence"/>
</dbReference>